<comment type="caution">
    <text evidence="1">The sequence shown here is derived from an EMBL/GenBank/DDBJ whole genome shotgun (WGS) entry which is preliminary data.</text>
</comment>
<name>A0ABD3B403_9GENT</name>
<dbReference type="EMBL" id="JBJUIK010000001">
    <property type="protein sequence ID" value="KAL3538186.1"/>
    <property type="molecule type" value="Genomic_DNA"/>
</dbReference>
<dbReference type="AlphaFoldDB" id="A0ABD3B403"/>
<evidence type="ECO:0008006" key="3">
    <source>
        <dbReference type="Google" id="ProtNLM"/>
    </source>
</evidence>
<proteinExistence type="predicted"/>
<dbReference type="Proteomes" id="UP001630127">
    <property type="component" value="Unassembled WGS sequence"/>
</dbReference>
<sequence>MAVIVDEAMYYFLFALDQIWNVQLQEFKANSEANTKKMDSFMASFDKKFNALFRMITKENTNSDGQREYIETPNLVDIKVKRGNHSYRKISAHEIQYRRNHGLCFKCGEKFGLGYQCQMRNLNFLVAKEDEDMEFQDAIGEQDKVTSNPGK</sequence>
<reference evidence="1 2" key="1">
    <citation type="submission" date="2024-11" db="EMBL/GenBank/DDBJ databases">
        <title>A near-complete genome assembly of Cinchona calisaya.</title>
        <authorList>
            <person name="Lian D.C."/>
            <person name="Zhao X.W."/>
            <person name="Wei L."/>
        </authorList>
    </citation>
    <scope>NUCLEOTIDE SEQUENCE [LARGE SCALE GENOMIC DNA]</scope>
    <source>
        <tissue evidence="1">Nenye</tissue>
    </source>
</reference>
<accession>A0ABD3B403</accession>
<evidence type="ECO:0000313" key="1">
    <source>
        <dbReference type="EMBL" id="KAL3538186.1"/>
    </source>
</evidence>
<evidence type="ECO:0000313" key="2">
    <source>
        <dbReference type="Proteomes" id="UP001630127"/>
    </source>
</evidence>
<protein>
    <recommendedName>
        <fullName evidence="3">Gag-pol polyprotein</fullName>
    </recommendedName>
</protein>
<keyword evidence="2" id="KW-1185">Reference proteome</keyword>
<organism evidence="1 2">
    <name type="scientific">Cinchona calisaya</name>
    <dbReference type="NCBI Taxonomy" id="153742"/>
    <lineage>
        <taxon>Eukaryota</taxon>
        <taxon>Viridiplantae</taxon>
        <taxon>Streptophyta</taxon>
        <taxon>Embryophyta</taxon>
        <taxon>Tracheophyta</taxon>
        <taxon>Spermatophyta</taxon>
        <taxon>Magnoliopsida</taxon>
        <taxon>eudicotyledons</taxon>
        <taxon>Gunneridae</taxon>
        <taxon>Pentapetalae</taxon>
        <taxon>asterids</taxon>
        <taxon>lamiids</taxon>
        <taxon>Gentianales</taxon>
        <taxon>Rubiaceae</taxon>
        <taxon>Cinchonoideae</taxon>
        <taxon>Cinchoneae</taxon>
        <taxon>Cinchona</taxon>
    </lineage>
</organism>
<gene>
    <name evidence="1" type="ORF">ACH5RR_001552</name>
</gene>